<evidence type="ECO:0000256" key="1">
    <source>
        <dbReference type="SAM" id="MobiDB-lite"/>
    </source>
</evidence>
<dbReference type="OrthoDB" id="9972266at2"/>
<dbReference type="AlphaFoldDB" id="A0A2A9EY08"/>
<comment type="caution">
    <text evidence="2">The sequence shown here is derived from an EMBL/GenBank/DDBJ whole genome shotgun (WGS) entry which is preliminary data.</text>
</comment>
<dbReference type="EMBL" id="PDJJ01000001">
    <property type="protein sequence ID" value="PFG43758.1"/>
    <property type="molecule type" value="Genomic_DNA"/>
</dbReference>
<protein>
    <submittedName>
        <fullName evidence="2">Uncharacterized protein</fullName>
    </submittedName>
</protein>
<proteinExistence type="predicted"/>
<evidence type="ECO:0000313" key="3">
    <source>
        <dbReference type="Proteomes" id="UP000224130"/>
    </source>
</evidence>
<evidence type="ECO:0000313" key="2">
    <source>
        <dbReference type="EMBL" id="PFG43758.1"/>
    </source>
</evidence>
<reference evidence="2 3" key="1">
    <citation type="submission" date="2017-10" db="EMBL/GenBank/DDBJ databases">
        <title>Sequencing the genomes of 1000 actinobacteria strains.</title>
        <authorList>
            <person name="Klenk H.-P."/>
        </authorList>
    </citation>
    <scope>NUCLEOTIDE SEQUENCE [LARGE SCALE GENOMIC DNA]</scope>
    <source>
        <strain evidence="2 3">DSM 21863</strain>
    </source>
</reference>
<gene>
    <name evidence="2" type="ORF">ATJ88_2465</name>
</gene>
<feature type="compositionally biased region" description="Basic and acidic residues" evidence="1">
    <location>
        <begin position="105"/>
        <end position="124"/>
    </location>
</feature>
<name>A0A2A9EY08_9MICO</name>
<feature type="region of interest" description="Disordered" evidence="1">
    <location>
        <begin position="100"/>
        <end position="124"/>
    </location>
</feature>
<sequence>MHTKRSRALTRQRAAARRDRALAATLEMLSQDATMRIRELEAGEAAIARQLGELEEITVGHEQNAQQLSRWLWHLAAVYGDRLVFDESVQTLLRYYLPELAGPTSDHHPTEDTSTDAEPRTEGW</sequence>
<dbReference type="RefSeq" id="WP_098464065.1">
    <property type="nucleotide sequence ID" value="NZ_PDJJ01000001.1"/>
</dbReference>
<organism evidence="2 3">
    <name type="scientific">Isoptericola jiangsuensis</name>
    <dbReference type="NCBI Taxonomy" id="548579"/>
    <lineage>
        <taxon>Bacteria</taxon>
        <taxon>Bacillati</taxon>
        <taxon>Actinomycetota</taxon>
        <taxon>Actinomycetes</taxon>
        <taxon>Micrococcales</taxon>
        <taxon>Promicromonosporaceae</taxon>
        <taxon>Isoptericola</taxon>
    </lineage>
</organism>
<accession>A0A2A9EY08</accession>
<keyword evidence="3" id="KW-1185">Reference proteome</keyword>
<dbReference type="Proteomes" id="UP000224130">
    <property type="component" value="Unassembled WGS sequence"/>
</dbReference>